<evidence type="ECO:0000259" key="1">
    <source>
        <dbReference type="Pfam" id="PF13482"/>
    </source>
</evidence>
<dbReference type="EMBL" id="VSSQ01023105">
    <property type="protein sequence ID" value="MPM69830.1"/>
    <property type="molecule type" value="Genomic_DNA"/>
</dbReference>
<sequence>MKIIEKILIDEKLNMNSDTFIFDIETTGLSPKFCKVILIGILYNCQDKTVIKQFFAENEDEEKELLMAFVDSIKCFKRHVTYNGLSFDIGFVNYRLKKHHIDFNLDKEDNFDIFRFIKSFKSPLGLEDCSLSSVETCFDIHRDDVIDGGESVKLYKKFVESKDYRIMDTILLHNYEDIYNLSKLINIKDLVEEKLDLLELNGINYNFKVFPLNYKINAKKLCMNYFIFTGEHNNISIYNDNYSIICQDNNIFLEININKGIDKDKNTILFYNLSKIIPLKFNDDILDANIYSLCNFIIKKELCNI</sequence>
<name>A0A645BWK0_9ZZZZ</name>
<evidence type="ECO:0000313" key="2">
    <source>
        <dbReference type="EMBL" id="MPM69830.1"/>
    </source>
</evidence>
<dbReference type="Gene3D" id="3.30.420.10">
    <property type="entry name" value="Ribonuclease H-like superfamily/Ribonuclease H"/>
    <property type="match status" value="1"/>
</dbReference>
<dbReference type="PANTHER" id="PTHR38462:SF1">
    <property type="entry name" value="YPRB RIBONUCLEASE H-LIKE DOMAIN-CONTAINING PROTEIN"/>
    <property type="match status" value="1"/>
</dbReference>
<reference evidence="2" key="1">
    <citation type="submission" date="2019-08" db="EMBL/GenBank/DDBJ databases">
        <authorList>
            <person name="Kucharzyk K."/>
            <person name="Murdoch R.W."/>
            <person name="Higgins S."/>
            <person name="Loffler F."/>
        </authorList>
    </citation>
    <scope>NUCLEOTIDE SEQUENCE</scope>
</reference>
<proteinExistence type="predicted"/>
<dbReference type="InterPro" id="IPR036397">
    <property type="entry name" value="RNaseH_sf"/>
</dbReference>
<accession>A0A645BWK0</accession>
<dbReference type="PANTHER" id="PTHR38462">
    <property type="entry name" value="EXONUCLEASE-LIKE PROTEIN"/>
    <property type="match status" value="1"/>
</dbReference>
<organism evidence="2">
    <name type="scientific">bioreactor metagenome</name>
    <dbReference type="NCBI Taxonomy" id="1076179"/>
    <lineage>
        <taxon>unclassified sequences</taxon>
        <taxon>metagenomes</taxon>
        <taxon>ecological metagenomes</taxon>
    </lineage>
</organism>
<dbReference type="AlphaFoldDB" id="A0A645BWK0"/>
<dbReference type="GO" id="GO:0003676">
    <property type="term" value="F:nucleic acid binding"/>
    <property type="evidence" value="ECO:0007669"/>
    <property type="project" value="InterPro"/>
</dbReference>
<gene>
    <name evidence="2" type="ORF">SDC9_116778</name>
</gene>
<dbReference type="Pfam" id="PF13482">
    <property type="entry name" value="RNase_H_2"/>
    <property type="match status" value="1"/>
</dbReference>
<protein>
    <recommendedName>
        <fullName evidence="1">YprB ribonuclease H-like domain-containing protein</fullName>
    </recommendedName>
</protein>
<dbReference type="InterPro" id="IPR012337">
    <property type="entry name" value="RNaseH-like_sf"/>
</dbReference>
<comment type="caution">
    <text evidence="2">The sequence shown here is derived from an EMBL/GenBank/DDBJ whole genome shotgun (WGS) entry which is preliminary data.</text>
</comment>
<feature type="domain" description="YprB ribonuclease H-like" evidence="1">
    <location>
        <begin position="21"/>
        <end position="186"/>
    </location>
</feature>
<dbReference type="SUPFAM" id="SSF53098">
    <property type="entry name" value="Ribonuclease H-like"/>
    <property type="match status" value="1"/>
</dbReference>
<dbReference type="InterPro" id="IPR038720">
    <property type="entry name" value="YprB_RNase_H-like_dom"/>
</dbReference>